<dbReference type="InterPro" id="IPR027417">
    <property type="entry name" value="P-loop_NTPase"/>
</dbReference>
<protein>
    <recommendedName>
        <fullName evidence="3">Type IV secretion system coupling protein TraD DNA-binding domain-containing protein</fullName>
    </recommendedName>
</protein>
<dbReference type="SUPFAM" id="SSF52540">
    <property type="entry name" value="P-loop containing nucleoside triphosphate hydrolases"/>
    <property type="match status" value="1"/>
</dbReference>
<organism evidence="1 2">
    <name type="scientific">Desulfohalobium retbaense (strain ATCC 49708 / DSM 5692 / JCM 16813 / HR100)</name>
    <dbReference type="NCBI Taxonomy" id="485915"/>
    <lineage>
        <taxon>Bacteria</taxon>
        <taxon>Pseudomonadati</taxon>
        <taxon>Thermodesulfobacteriota</taxon>
        <taxon>Desulfovibrionia</taxon>
        <taxon>Desulfovibrionales</taxon>
        <taxon>Desulfohalobiaceae</taxon>
        <taxon>Desulfohalobium</taxon>
    </lineage>
</organism>
<accession>C8X5X5</accession>
<dbReference type="RefSeq" id="WP_012813913.1">
    <property type="nucleotide sequence ID" value="NC_013224.1"/>
</dbReference>
<dbReference type="PANTHER" id="PTHR30121:SF6">
    <property type="entry name" value="SLR6007 PROTEIN"/>
    <property type="match status" value="1"/>
</dbReference>
<dbReference type="HOGENOM" id="CLU_586270_0_0_7"/>
<keyword evidence="1" id="KW-0614">Plasmid</keyword>
<dbReference type="AlphaFoldDB" id="C8X5X5"/>
<evidence type="ECO:0000313" key="2">
    <source>
        <dbReference type="Proteomes" id="UP000001052"/>
    </source>
</evidence>
<reference evidence="1 2" key="1">
    <citation type="journal article" date="2010" name="Stand. Genomic Sci.">
        <title>Complete genome sequence of Desulfohalobium retbaense type strain (HR(100)).</title>
        <authorList>
            <person name="Spring S."/>
            <person name="Nolan M."/>
            <person name="Lapidus A."/>
            <person name="Glavina Del Rio T."/>
            <person name="Copeland A."/>
            <person name="Tice H."/>
            <person name="Cheng J.F."/>
            <person name="Lucas S."/>
            <person name="Land M."/>
            <person name="Chen F."/>
            <person name="Bruce D."/>
            <person name="Goodwin L."/>
            <person name="Pitluck S."/>
            <person name="Ivanova N."/>
            <person name="Mavromatis K."/>
            <person name="Mikhailova N."/>
            <person name="Pati A."/>
            <person name="Chen A."/>
            <person name="Palaniappan K."/>
            <person name="Hauser L."/>
            <person name="Chang Y.J."/>
            <person name="Jeffries C.D."/>
            <person name="Munk C."/>
            <person name="Kiss H."/>
            <person name="Chain P."/>
            <person name="Han C."/>
            <person name="Brettin T."/>
            <person name="Detter J.C."/>
            <person name="Schuler E."/>
            <person name="Goker M."/>
            <person name="Rohde M."/>
            <person name="Bristow J."/>
            <person name="Eisen J.A."/>
            <person name="Markowitz V."/>
            <person name="Hugenholtz P."/>
            <person name="Kyrpides N.C."/>
            <person name="Klenk H.P."/>
        </authorList>
    </citation>
    <scope>NUCLEOTIDE SEQUENCE [LARGE SCALE GENOMIC DNA]</scope>
    <source>
        <strain evidence="1 2">DSM 5692</strain>
        <plasmid evidence="2">Plasmid pDRET01</plasmid>
    </source>
</reference>
<sequence length="466" mass="53757">MSEIGFLRNVKKSSEQKINTRNNQKDIFSFDSGQKITLEEANHNCLVLGATGTGKTSSFVSPKLYNLIKKGYGGLIFDVKNNFTKDIQSMANMCGREADIIEVGSHNTATPINFLLGLDLESMLQSLEDIIAGSIPASGNWEFIQMGINNVKQIAKVLYYFKKNKPDERSILPNLDLIVNMLNNELLATQIFTHWKENINTSDRDQVRLKDEIENDIFNFMMPPENTGSRNSTDWYKQTTWRLSVPRKVLGEFSNGILKKKLSSKLNKTLNFEELVLKQNKIVIIRFSAISGTPGVRFSKMAKEEFYKTIYRRFELQKETKIQYVFNIMDEFQDIVNLDENSLFDDFTWVSKSREFKVINIAATQSMSSLYKLDYKERVYGMLNNFGIKIFMQNDDPNTIAWIEQCYRKNYNLTELGPAEALLIKKKMPERKIQIGIDSAQKSHDKLQDILRNSSEFCKNENRITI</sequence>
<dbReference type="InterPro" id="IPR051162">
    <property type="entry name" value="T4SS_component"/>
</dbReference>
<dbReference type="KEGG" id="drt:Dret_2546"/>
<dbReference type="eggNOG" id="COG0433">
    <property type="taxonomic scope" value="Bacteria"/>
</dbReference>
<dbReference type="OrthoDB" id="5355804at2"/>
<dbReference type="Proteomes" id="UP000001052">
    <property type="component" value="Plasmid pDRET01"/>
</dbReference>
<dbReference type="EMBL" id="CP001735">
    <property type="protein sequence ID" value="ACV69822.1"/>
    <property type="molecule type" value="Genomic_DNA"/>
</dbReference>
<gene>
    <name evidence="1" type="ORF">Dret_2546</name>
</gene>
<dbReference type="Gene3D" id="3.40.50.300">
    <property type="entry name" value="P-loop containing nucleotide triphosphate hydrolases"/>
    <property type="match status" value="2"/>
</dbReference>
<proteinExistence type="predicted"/>
<name>C8X5X5_DESRD</name>
<geneLocation type="plasmid" evidence="1 2">
    <name>pDRET01</name>
</geneLocation>
<dbReference type="PANTHER" id="PTHR30121">
    <property type="entry name" value="UNCHARACTERIZED PROTEIN YJGR-RELATED"/>
    <property type="match status" value="1"/>
</dbReference>
<evidence type="ECO:0008006" key="3">
    <source>
        <dbReference type="Google" id="ProtNLM"/>
    </source>
</evidence>
<keyword evidence="2" id="KW-1185">Reference proteome</keyword>
<evidence type="ECO:0000313" key="1">
    <source>
        <dbReference type="EMBL" id="ACV69822.1"/>
    </source>
</evidence>